<feature type="non-terminal residue" evidence="1">
    <location>
        <position position="59"/>
    </location>
</feature>
<reference evidence="1 2" key="1">
    <citation type="submission" date="2013-11" db="EMBL/GenBank/DDBJ databases">
        <title>Genome sequencing of Stegodyphus mimosarum.</title>
        <authorList>
            <person name="Bechsgaard J."/>
        </authorList>
    </citation>
    <scope>NUCLEOTIDE SEQUENCE [LARGE SCALE GENOMIC DNA]</scope>
</reference>
<accession>A0A087TYA6</accession>
<dbReference type="OrthoDB" id="7787442at2759"/>
<keyword evidence="2" id="KW-1185">Reference proteome</keyword>
<dbReference type="AlphaFoldDB" id="A0A087TYA6"/>
<gene>
    <name evidence="1" type="ORF">X975_26751</name>
</gene>
<evidence type="ECO:0000313" key="1">
    <source>
        <dbReference type="EMBL" id="KFM70095.1"/>
    </source>
</evidence>
<protein>
    <submittedName>
        <fullName evidence="1">Uncharacterized protein</fullName>
    </submittedName>
</protein>
<dbReference type="Proteomes" id="UP000054359">
    <property type="component" value="Unassembled WGS sequence"/>
</dbReference>
<proteinExistence type="predicted"/>
<evidence type="ECO:0000313" key="2">
    <source>
        <dbReference type="Proteomes" id="UP000054359"/>
    </source>
</evidence>
<dbReference type="EMBL" id="KK117297">
    <property type="protein sequence ID" value="KFM70095.1"/>
    <property type="molecule type" value="Genomic_DNA"/>
</dbReference>
<name>A0A087TYA6_STEMI</name>
<organism evidence="1 2">
    <name type="scientific">Stegodyphus mimosarum</name>
    <name type="common">African social velvet spider</name>
    <dbReference type="NCBI Taxonomy" id="407821"/>
    <lineage>
        <taxon>Eukaryota</taxon>
        <taxon>Metazoa</taxon>
        <taxon>Ecdysozoa</taxon>
        <taxon>Arthropoda</taxon>
        <taxon>Chelicerata</taxon>
        <taxon>Arachnida</taxon>
        <taxon>Araneae</taxon>
        <taxon>Araneomorphae</taxon>
        <taxon>Entelegynae</taxon>
        <taxon>Eresoidea</taxon>
        <taxon>Eresidae</taxon>
        <taxon>Stegodyphus</taxon>
    </lineage>
</organism>
<sequence length="59" mass="6870">MKKLQAYTRKTRIIEELKAAIGGEITADLTRKVMQNFTQRLQKCTQHDGHHLDDVIFKT</sequence>